<dbReference type="OrthoDB" id="2257454at2759"/>
<evidence type="ECO:0000313" key="2">
    <source>
        <dbReference type="EMBL" id="CCA69679.1"/>
    </source>
</evidence>
<sequence>MVESGRERLGADFRPQQNVVARRSGSKSCVDKTVQRASFGSTQATMLHLLDNVQPKLCKDRRKVSKGTGQRRKLVAYYPPKDLTFKNVQRMFPELGLEDLDERQRIADLALRKSRGKGPPPKANSPEESRRAAKKKR</sequence>
<dbReference type="InterPro" id="IPR013219">
    <property type="entry name" value="Ribosomal_mS33"/>
</dbReference>
<feature type="region of interest" description="Disordered" evidence="1">
    <location>
        <begin position="110"/>
        <end position="137"/>
    </location>
</feature>
<organism evidence="2 3">
    <name type="scientific">Serendipita indica (strain DSM 11827)</name>
    <name type="common">Root endophyte fungus</name>
    <name type="synonym">Piriformospora indica</name>
    <dbReference type="NCBI Taxonomy" id="1109443"/>
    <lineage>
        <taxon>Eukaryota</taxon>
        <taxon>Fungi</taxon>
        <taxon>Dikarya</taxon>
        <taxon>Basidiomycota</taxon>
        <taxon>Agaricomycotina</taxon>
        <taxon>Agaricomycetes</taxon>
        <taxon>Sebacinales</taxon>
        <taxon>Serendipitaceae</taxon>
        <taxon>Serendipita</taxon>
    </lineage>
</organism>
<keyword evidence="3" id="KW-1185">Reference proteome</keyword>
<feature type="region of interest" description="Disordered" evidence="1">
    <location>
        <begin position="1"/>
        <end position="27"/>
    </location>
</feature>
<dbReference type="EMBL" id="CAFZ01000060">
    <property type="protein sequence ID" value="CCA69679.1"/>
    <property type="molecule type" value="Genomic_DNA"/>
</dbReference>
<evidence type="ECO:0000256" key="1">
    <source>
        <dbReference type="SAM" id="MobiDB-lite"/>
    </source>
</evidence>
<proteinExistence type="predicted"/>
<reference evidence="2 3" key="1">
    <citation type="journal article" date="2011" name="PLoS Pathog.">
        <title>Endophytic Life Strategies Decoded by Genome and Transcriptome Analyses of the Mutualistic Root Symbiont Piriformospora indica.</title>
        <authorList>
            <person name="Zuccaro A."/>
            <person name="Lahrmann U."/>
            <person name="Guldener U."/>
            <person name="Langen G."/>
            <person name="Pfiffi S."/>
            <person name="Biedenkopf D."/>
            <person name="Wong P."/>
            <person name="Samans B."/>
            <person name="Grimm C."/>
            <person name="Basiewicz M."/>
            <person name="Murat C."/>
            <person name="Martin F."/>
            <person name="Kogel K.H."/>
        </authorList>
    </citation>
    <scope>NUCLEOTIDE SEQUENCE [LARGE SCALE GENOMIC DNA]</scope>
    <source>
        <strain evidence="2 3">DSM 11827</strain>
    </source>
</reference>
<dbReference type="HOGENOM" id="CLU_1865904_0_0_1"/>
<accession>G4TEC4</accession>
<name>G4TEC4_SERID</name>
<dbReference type="AlphaFoldDB" id="G4TEC4"/>
<evidence type="ECO:0000313" key="3">
    <source>
        <dbReference type="Proteomes" id="UP000007148"/>
    </source>
</evidence>
<dbReference type="Pfam" id="PF08293">
    <property type="entry name" value="MRP-S33"/>
    <property type="match status" value="1"/>
</dbReference>
<feature type="compositionally biased region" description="Basic and acidic residues" evidence="1">
    <location>
        <begin position="1"/>
        <end position="11"/>
    </location>
</feature>
<gene>
    <name evidence="2" type="ORF">PIIN_03618</name>
</gene>
<comment type="caution">
    <text evidence="2">The sequence shown here is derived from an EMBL/GenBank/DDBJ whole genome shotgun (WGS) entry which is preliminary data.</text>
</comment>
<dbReference type="InParanoid" id="G4TEC4"/>
<dbReference type="Proteomes" id="UP000007148">
    <property type="component" value="Unassembled WGS sequence"/>
</dbReference>
<protein>
    <submittedName>
        <fullName evidence="2">Uncharacterized protein</fullName>
    </submittedName>
</protein>